<keyword evidence="4 9" id="KW-0812">Transmembrane</keyword>
<dbReference type="EMBL" id="JYGE01000001">
    <property type="protein sequence ID" value="PSJ32283.1"/>
    <property type="molecule type" value="Genomic_DNA"/>
</dbReference>
<dbReference type="InterPro" id="IPR006668">
    <property type="entry name" value="Mg_transptr_MgtE_intracell_dom"/>
</dbReference>
<dbReference type="PANTHER" id="PTHR43773:SF1">
    <property type="entry name" value="MAGNESIUM TRANSPORTER MGTE"/>
    <property type="match status" value="1"/>
</dbReference>
<feature type="domain" description="CBS" evidence="10">
    <location>
        <begin position="195"/>
        <end position="251"/>
    </location>
</feature>
<evidence type="ECO:0000259" key="10">
    <source>
        <dbReference type="PROSITE" id="PS51371"/>
    </source>
</evidence>
<dbReference type="GO" id="GO:0005886">
    <property type="term" value="C:plasma membrane"/>
    <property type="evidence" value="ECO:0007669"/>
    <property type="project" value="UniProtKB-SubCell"/>
</dbReference>
<evidence type="ECO:0000256" key="9">
    <source>
        <dbReference type="RuleBase" id="RU362011"/>
    </source>
</evidence>
<dbReference type="GO" id="GO:0046872">
    <property type="term" value="F:metal ion binding"/>
    <property type="evidence" value="ECO:0007669"/>
    <property type="project" value="UniProtKB-KW"/>
</dbReference>
<organism evidence="11 12">
    <name type="scientific">Peptostreptococcus russellii</name>
    <dbReference type="NCBI Taxonomy" id="215200"/>
    <lineage>
        <taxon>Bacteria</taxon>
        <taxon>Bacillati</taxon>
        <taxon>Bacillota</taxon>
        <taxon>Clostridia</taxon>
        <taxon>Peptostreptococcales</taxon>
        <taxon>Peptostreptococcaceae</taxon>
        <taxon>Peptostreptococcus</taxon>
    </lineage>
</organism>
<evidence type="ECO:0000256" key="4">
    <source>
        <dbReference type="ARBA" id="ARBA00022692"/>
    </source>
</evidence>
<dbReference type="SUPFAM" id="SSF158791">
    <property type="entry name" value="MgtE N-terminal domain-like"/>
    <property type="match status" value="1"/>
</dbReference>
<dbReference type="PANTHER" id="PTHR43773">
    <property type="entry name" value="MAGNESIUM TRANSPORTER MGTE"/>
    <property type="match status" value="1"/>
</dbReference>
<dbReference type="Gene3D" id="3.10.580.10">
    <property type="entry name" value="CBS-domain"/>
    <property type="match status" value="1"/>
</dbReference>
<dbReference type="Gene3D" id="1.10.357.20">
    <property type="entry name" value="SLC41 divalent cation transporters, integral membrane domain"/>
    <property type="match status" value="1"/>
</dbReference>
<accession>A0A2P7Q2T9</accession>
<dbReference type="InterPro" id="IPR046342">
    <property type="entry name" value="CBS_dom_sf"/>
</dbReference>
<dbReference type="CDD" id="cd04606">
    <property type="entry name" value="CBS_pair_Mg_transporter"/>
    <property type="match status" value="1"/>
</dbReference>
<protein>
    <recommendedName>
        <fullName evidence="9">Magnesium transporter MgtE</fullName>
    </recommendedName>
</protein>
<sequence length="444" mass="49779">MNEEKFLELLNEKKFKDVRSALQAMNTVDIADVLSDLDDKELIQAFRLIEKSKAADVFSEMSNSMQAYLVEMFTEKELKDILDDLYMDDTVDLLEDLPANLVTRILEHVDSNKRTQINTILNYPEDSTGSIMTTEYVNLKKHTTVEGALAHIKKTGIHKETIYTCYVLENRKLIGIVTAKELMTMDSDMTMEELMTTEFLSVTTHTDQEETAKLFSKYGFLAIPVVDRQGFMVGIVTVDDAMDVMLDETTEDMELMSTLNPSETSYFETSVLTHAKNRIGWLMFLMLSAMITQTIIAKYENAFAALPLLVSFIPMLTDTGGNCGSQSSTLIIRGIALDEIQFKDIFKIMFREFRIAVLVGLALSITNGIYIMIRYKNPMIALLVGISLIATILMAKIIGSILPLFAKKLHLDPAIMAAPLITTIVDAGSILVYFNVATKLLNLA</sequence>
<dbReference type="AlphaFoldDB" id="A0A2P7Q2T9"/>
<dbReference type="SUPFAM" id="SSF54631">
    <property type="entry name" value="CBS-domain pair"/>
    <property type="match status" value="1"/>
</dbReference>
<dbReference type="Gene3D" id="1.25.60.10">
    <property type="entry name" value="MgtE N-terminal domain-like"/>
    <property type="match status" value="1"/>
</dbReference>
<feature type="transmembrane region" description="Helical" evidence="9">
    <location>
        <begin position="379"/>
        <end position="402"/>
    </location>
</feature>
<keyword evidence="8" id="KW-0129">CBS domain</keyword>
<evidence type="ECO:0000313" key="11">
    <source>
        <dbReference type="EMBL" id="PSJ32283.1"/>
    </source>
</evidence>
<keyword evidence="5 9" id="KW-0460">Magnesium</keyword>
<name>A0A2P7Q2T9_9FIRM</name>
<comment type="similarity">
    <text evidence="2 9">Belongs to the SLC41A transporter family.</text>
</comment>
<comment type="function">
    <text evidence="9">Acts as a magnesium transporter.</text>
</comment>
<dbReference type="InterPro" id="IPR000644">
    <property type="entry name" value="CBS_dom"/>
</dbReference>
<proteinExistence type="inferred from homology"/>
<keyword evidence="6 9" id="KW-1133">Transmembrane helix</keyword>
<dbReference type="GO" id="GO:0015095">
    <property type="term" value="F:magnesium ion transmembrane transporter activity"/>
    <property type="evidence" value="ECO:0007669"/>
    <property type="project" value="UniProtKB-UniRule"/>
</dbReference>
<evidence type="ECO:0000256" key="8">
    <source>
        <dbReference type="PROSITE-ProRule" id="PRU00703"/>
    </source>
</evidence>
<dbReference type="SMART" id="SM00924">
    <property type="entry name" value="MgtE_N"/>
    <property type="match status" value="1"/>
</dbReference>
<dbReference type="SMART" id="SM00116">
    <property type="entry name" value="CBS"/>
    <property type="match status" value="2"/>
</dbReference>
<keyword evidence="12" id="KW-1185">Reference proteome</keyword>
<keyword evidence="3 9" id="KW-0813">Transport</keyword>
<keyword evidence="9" id="KW-1003">Cell membrane</keyword>
<comment type="caution">
    <text evidence="9">Lacks conserved residue(s) required for the propagation of feature annotation.</text>
</comment>
<evidence type="ECO:0000256" key="2">
    <source>
        <dbReference type="ARBA" id="ARBA00009749"/>
    </source>
</evidence>
<dbReference type="InterPro" id="IPR006667">
    <property type="entry name" value="SLC41_membr_dom"/>
</dbReference>
<comment type="caution">
    <text evidence="11">The sequence shown here is derived from an EMBL/GenBank/DDBJ whole genome shotgun (WGS) entry which is preliminary data.</text>
</comment>
<reference evidence="11" key="1">
    <citation type="thesis" date="2015" institute="Rutgers" country="The State University of New Jersey, 14 College Farm Rd., New Brunswick, NJ, USA">
        <title>Ammonia toxicity in bacteria and its implications for treatment of and resource recovery from highly nitrogenous organic wastes.</title>
        <authorList>
            <person name="Luther A.K."/>
        </authorList>
    </citation>
    <scope>NUCLEOTIDE SEQUENCE</scope>
    <source>
        <strain evidence="11">RT-10B</strain>
    </source>
</reference>
<dbReference type="Pfam" id="PF01769">
    <property type="entry name" value="MgtE"/>
    <property type="match status" value="1"/>
</dbReference>
<dbReference type="RefSeq" id="WP_106775900.1">
    <property type="nucleotide sequence ID" value="NZ_JYGE01000001.1"/>
</dbReference>
<evidence type="ECO:0000313" key="12">
    <source>
        <dbReference type="Proteomes" id="UP000241434"/>
    </source>
</evidence>
<dbReference type="SUPFAM" id="SSF161093">
    <property type="entry name" value="MgtE membrane domain-like"/>
    <property type="match status" value="1"/>
</dbReference>
<dbReference type="InterPro" id="IPR038076">
    <property type="entry name" value="MgtE_N_sf"/>
</dbReference>
<evidence type="ECO:0000256" key="1">
    <source>
        <dbReference type="ARBA" id="ARBA00004141"/>
    </source>
</evidence>
<feature type="transmembrane region" description="Helical" evidence="9">
    <location>
        <begin position="414"/>
        <end position="434"/>
    </location>
</feature>
<comment type="subcellular location">
    <subcellularLocation>
        <location evidence="9">Cell membrane</location>
        <topology evidence="9">Multi-pass membrane protein</topology>
    </subcellularLocation>
    <subcellularLocation>
        <location evidence="1">Membrane</location>
        <topology evidence="1">Multi-pass membrane protein</topology>
    </subcellularLocation>
</comment>
<gene>
    <name evidence="11" type="ORF">UF10_00520</name>
</gene>
<dbReference type="Pfam" id="PF03448">
    <property type="entry name" value="MgtE_N"/>
    <property type="match status" value="1"/>
</dbReference>
<keyword evidence="7 9" id="KW-0472">Membrane</keyword>
<dbReference type="PROSITE" id="PS51371">
    <property type="entry name" value="CBS"/>
    <property type="match status" value="1"/>
</dbReference>
<dbReference type="Proteomes" id="UP000241434">
    <property type="component" value="Unassembled WGS sequence"/>
</dbReference>
<evidence type="ECO:0000256" key="5">
    <source>
        <dbReference type="ARBA" id="ARBA00022842"/>
    </source>
</evidence>
<feature type="transmembrane region" description="Helical" evidence="9">
    <location>
        <begin position="353"/>
        <end position="373"/>
    </location>
</feature>
<dbReference type="InterPro" id="IPR006669">
    <property type="entry name" value="MgtE_transporter"/>
</dbReference>
<dbReference type="Pfam" id="PF00571">
    <property type="entry name" value="CBS"/>
    <property type="match status" value="2"/>
</dbReference>
<comment type="subunit">
    <text evidence="9">Homodimer.</text>
</comment>
<evidence type="ECO:0000256" key="3">
    <source>
        <dbReference type="ARBA" id="ARBA00022448"/>
    </source>
</evidence>
<keyword evidence="9" id="KW-0479">Metal-binding</keyword>
<dbReference type="OrthoDB" id="9790355at2"/>
<dbReference type="NCBIfam" id="TIGR00400">
    <property type="entry name" value="mgtE"/>
    <property type="match status" value="1"/>
</dbReference>
<evidence type="ECO:0000256" key="7">
    <source>
        <dbReference type="ARBA" id="ARBA00023136"/>
    </source>
</evidence>
<dbReference type="InterPro" id="IPR036739">
    <property type="entry name" value="SLC41_membr_dom_sf"/>
</dbReference>
<evidence type="ECO:0000256" key="6">
    <source>
        <dbReference type="ARBA" id="ARBA00022989"/>
    </source>
</evidence>